<proteinExistence type="predicted"/>
<keyword evidence="1" id="KW-1133">Transmembrane helix</keyword>
<dbReference type="GO" id="GO:0016989">
    <property type="term" value="F:sigma factor antagonist activity"/>
    <property type="evidence" value="ECO:0007669"/>
    <property type="project" value="TreeGrafter"/>
</dbReference>
<evidence type="ECO:0000313" key="4">
    <source>
        <dbReference type="Proteomes" id="UP000315908"/>
    </source>
</evidence>
<evidence type="ECO:0000259" key="2">
    <source>
        <dbReference type="Pfam" id="PF04773"/>
    </source>
</evidence>
<dbReference type="Pfam" id="PF04773">
    <property type="entry name" value="FecR"/>
    <property type="match status" value="1"/>
</dbReference>
<dbReference type="InterPro" id="IPR012373">
    <property type="entry name" value="Ferrdict_sens_TM"/>
</dbReference>
<dbReference type="EMBL" id="VLKR01000050">
    <property type="protein sequence ID" value="TWI14852.1"/>
    <property type="molecule type" value="Genomic_DNA"/>
</dbReference>
<dbReference type="AlphaFoldDB" id="A0A562M4V5"/>
<protein>
    <submittedName>
        <fullName evidence="3">FecR family protein</fullName>
    </submittedName>
</protein>
<dbReference type="Proteomes" id="UP000315908">
    <property type="component" value="Unassembled WGS sequence"/>
</dbReference>
<accession>A0A562M4V5</accession>
<name>A0A562M4V5_9SPHI</name>
<keyword evidence="1" id="KW-0812">Transmembrane</keyword>
<sequence length="432" mass="49780">MERDNTKIRELIKKQLLEIITENEEAELAERKVHYSEGEYDFMLIEVLGQLEGQLPNDSLDEWTPDYEEIQRRGEEIRQRSKRKQYSMLGYAATLALFIGATVLYFFSSRQKKDVMLHLDSQCLNVGAKEEIPIAESSCLLLAADSSWIRIEQGTFGEIVRLGELAISRTKEGLLRIERKQRAQHDVPAGRTSLDIYTGPRQQCVVELEDGTQIRLNAQSRLSYPIVKRDSTIVYIHGEAYVNAKRRSRNAPLIIGTEKGELIARHADFLVRSDTSMMKTILNDGTLHVYAYHLKKERSIICPGDFVFVGAKKLGKNQHVQDTMGYVANLDFEDARMWTRKIRVYKDIPLYVFVDEMSRWEGFVIKKWDCIPKNKHISVSICYQSGKEDVYAAIRQAGILLHEKEGMISFCPEDKRDRVAMRLSDSRSRAFK</sequence>
<keyword evidence="1" id="KW-0472">Membrane</keyword>
<evidence type="ECO:0000256" key="1">
    <source>
        <dbReference type="SAM" id="Phobius"/>
    </source>
</evidence>
<evidence type="ECO:0000313" key="3">
    <source>
        <dbReference type="EMBL" id="TWI14852.1"/>
    </source>
</evidence>
<feature type="domain" description="FecR protein" evidence="2">
    <location>
        <begin position="196"/>
        <end position="286"/>
    </location>
</feature>
<dbReference type="PANTHER" id="PTHR30273:SF2">
    <property type="entry name" value="PROTEIN FECR"/>
    <property type="match status" value="1"/>
</dbReference>
<organism evidence="3 4">
    <name type="scientific">Sphingobacterium siyangense</name>
    <dbReference type="NCBI Taxonomy" id="459529"/>
    <lineage>
        <taxon>Bacteria</taxon>
        <taxon>Pseudomonadati</taxon>
        <taxon>Bacteroidota</taxon>
        <taxon>Sphingobacteriia</taxon>
        <taxon>Sphingobacteriales</taxon>
        <taxon>Sphingobacteriaceae</taxon>
        <taxon>Sphingobacterium</taxon>
    </lineage>
</organism>
<gene>
    <name evidence="3" type="ORF">IQ31_05328</name>
</gene>
<dbReference type="Gene3D" id="2.60.120.1440">
    <property type="match status" value="1"/>
</dbReference>
<reference evidence="3 4" key="1">
    <citation type="journal article" date="2015" name="Stand. Genomic Sci.">
        <title>Genomic Encyclopedia of Bacterial and Archaeal Type Strains, Phase III: the genomes of soil and plant-associated and newly described type strains.</title>
        <authorList>
            <person name="Whitman W.B."/>
            <person name="Woyke T."/>
            <person name="Klenk H.P."/>
            <person name="Zhou Y."/>
            <person name="Lilburn T.G."/>
            <person name="Beck B.J."/>
            <person name="De Vos P."/>
            <person name="Vandamme P."/>
            <person name="Eisen J.A."/>
            <person name="Garrity G."/>
            <person name="Hugenholtz P."/>
            <person name="Kyrpides N.C."/>
        </authorList>
    </citation>
    <scope>NUCLEOTIDE SEQUENCE [LARGE SCALE GENOMIC DNA]</scope>
    <source>
        <strain evidence="3 4">CGMCC 1.6855</strain>
    </source>
</reference>
<dbReference type="PANTHER" id="PTHR30273">
    <property type="entry name" value="PERIPLASMIC SIGNAL SENSOR AND SIGMA FACTOR ACTIVATOR FECR-RELATED"/>
    <property type="match status" value="1"/>
</dbReference>
<dbReference type="InterPro" id="IPR006860">
    <property type="entry name" value="FecR"/>
</dbReference>
<dbReference type="OrthoDB" id="633420at2"/>
<dbReference type="RefSeq" id="WP_145331116.1">
    <property type="nucleotide sequence ID" value="NZ_JBPFPW010000004.1"/>
</dbReference>
<feature type="transmembrane region" description="Helical" evidence="1">
    <location>
        <begin position="88"/>
        <end position="107"/>
    </location>
</feature>
<comment type="caution">
    <text evidence="3">The sequence shown here is derived from an EMBL/GenBank/DDBJ whole genome shotgun (WGS) entry which is preliminary data.</text>
</comment>